<dbReference type="Proteomes" id="UP000789375">
    <property type="component" value="Unassembled WGS sequence"/>
</dbReference>
<evidence type="ECO:0000313" key="2">
    <source>
        <dbReference type="Proteomes" id="UP000789375"/>
    </source>
</evidence>
<accession>A0A9N9HW40</accession>
<comment type="caution">
    <text evidence="1">The sequence shown here is derived from an EMBL/GenBank/DDBJ whole genome shotgun (WGS) entry which is preliminary data.</text>
</comment>
<organism evidence="1 2">
    <name type="scientific">Funneliformis mosseae</name>
    <name type="common">Endomycorrhizal fungus</name>
    <name type="synonym">Glomus mosseae</name>
    <dbReference type="NCBI Taxonomy" id="27381"/>
    <lineage>
        <taxon>Eukaryota</taxon>
        <taxon>Fungi</taxon>
        <taxon>Fungi incertae sedis</taxon>
        <taxon>Mucoromycota</taxon>
        <taxon>Glomeromycotina</taxon>
        <taxon>Glomeromycetes</taxon>
        <taxon>Glomerales</taxon>
        <taxon>Glomeraceae</taxon>
        <taxon>Funneliformis</taxon>
    </lineage>
</organism>
<sequence>MHCHASILKNNDSLVSQQNTQPILNILASQNNITKTLCTTSASQNNTTNTFHISPASGTSDSQQNTSHYILTLKECMLWASDFTKIIDDNKSNVPVYNITRNTLMELIDYPHEEITRSREEVERWKKKTHFWQKQHGIIIKQIKSVRDDAEMKEILKTLPNNFEMKYDQVFNSSDNKRIWQQLVPEILRSLRSRYNPLYNQLKKISEYHSSEESETDQKNDEGKYQIVVYDYFWRSNEHALLQQLAQLTRPQIYDDICFCKNVLSLKNATEEEHIFSESSTTGMIKGVILQNEQNEDVLQYDDTLQGDDNYDNIP</sequence>
<evidence type="ECO:0000313" key="1">
    <source>
        <dbReference type="EMBL" id="CAG8709048.1"/>
    </source>
</evidence>
<protein>
    <submittedName>
        <fullName evidence="1">932_t:CDS:1</fullName>
    </submittedName>
</protein>
<reference evidence="1" key="1">
    <citation type="submission" date="2021-06" db="EMBL/GenBank/DDBJ databases">
        <authorList>
            <person name="Kallberg Y."/>
            <person name="Tangrot J."/>
            <person name="Rosling A."/>
        </authorList>
    </citation>
    <scope>NUCLEOTIDE SEQUENCE</scope>
    <source>
        <strain evidence="1">87-6 pot B 2015</strain>
    </source>
</reference>
<keyword evidence="2" id="KW-1185">Reference proteome</keyword>
<gene>
    <name evidence="1" type="ORF">FMOSSE_LOCUS14210</name>
</gene>
<name>A0A9N9HW40_FUNMO</name>
<proteinExistence type="predicted"/>
<dbReference type="AlphaFoldDB" id="A0A9N9HW40"/>
<dbReference type="EMBL" id="CAJVPP010010195">
    <property type="protein sequence ID" value="CAG8709048.1"/>
    <property type="molecule type" value="Genomic_DNA"/>
</dbReference>